<dbReference type="RefSeq" id="XP_033653731.1">
    <property type="nucleotide sequence ID" value="XM_033799770.1"/>
</dbReference>
<evidence type="ECO:0000256" key="1">
    <source>
        <dbReference type="SAM" id="MobiDB-lite"/>
    </source>
</evidence>
<reference evidence="2" key="1">
    <citation type="journal article" date="2020" name="Stud. Mycol.">
        <title>101 Dothideomycetes genomes: a test case for predicting lifestyles and emergence of pathogens.</title>
        <authorList>
            <person name="Haridas S."/>
            <person name="Albert R."/>
            <person name="Binder M."/>
            <person name="Bloem J."/>
            <person name="Labutti K."/>
            <person name="Salamov A."/>
            <person name="Andreopoulos B."/>
            <person name="Baker S."/>
            <person name="Barry K."/>
            <person name="Bills G."/>
            <person name="Bluhm B."/>
            <person name="Cannon C."/>
            <person name="Castanera R."/>
            <person name="Culley D."/>
            <person name="Daum C."/>
            <person name="Ezra D."/>
            <person name="Gonzalez J."/>
            <person name="Henrissat B."/>
            <person name="Kuo A."/>
            <person name="Liang C."/>
            <person name="Lipzen A."/>
            <person name="Lutzoni F."/>
            <person name="Magnuson J."/>
            <person name="Mondo S."/>
            <person name="Nolan M."/>
            <person name="Ohm R."/>
            <person name="Pangilinan J."/>
            <person name="Park H.-J."/>
            <person name="Ramirez L."/>
            <person name="Alfaro M."/>
            <person name="Sun H."/>
            <person name="Tritt A."/>
            <person name="Yoshinaga Y."/>
            <person name="Zwiers L.-H."/>
            <person name="Turgeon B."/>
            <person name="Goodwin S."/>
            <person name="Spatafora J."/>
            <person name="Crous P."/>
            <person name="Grigoriev I."/>
        </authorList>
    </citation>
    <scope>NUCLEOTIDE SEQUENCE</scope>
    <source>
        <strain evidence="2">CBS 379.55</strain>
    </source>
</reference>
<feature type="region of interest" description="Disordered" evidence="1">
    <location>
        <begin position="255"/>
        <end position="283"/>
    </location>
</feature>
<feature type="region of interest" description="Disordered" evidence="1">
    <location>
        <begin position="1"/>
        <end position="38"/>
    </location>
</feature>
<dbReference type="EMBL" id="ML986494">
    <property type="protein sequence ID" value="KAF2276192.1"/>
    <property type="molecule type" value="Genomic_DNA"/>
</dbReference>
<sequence length="406" mass="44912">MIQFSVCVMGSRTSPPSDDPALAIEQDDELPNATEEEARQHVEELRIALVELVASMNINGPPNASEPATATEHVDAPLDADEGATTGQHVDASSNATEPASITEHVNGLLGADGPAVTTQQVDPPSNTTEPAIVTQYVYARDDDRNDSETPTSAGNSVPGLSAELMAFITRIADAMAKRVVDELRMHEFRLRQAVEPVPQSFPGTREALQQWILDRERRLDELLDDILEEKKLCSLGIDRCIAVSIGPHDGVRTFDPRPVEVPKTTLPSSPTLTTAAQPPNPMGLESLSAPPPDSRLVIPGKMVQKMAVRSAFEPSRQFTSALLDEFQYTLYRDLVLAGDHVYRTFVRERRLHCNRHGVPAWNPVCVFKVAEEDYEWVPERNKKFLIRMEWDCKVCRGHHGLIVTE</sequence>
<dbReference type="Proteomes" id="UP000800097">
    <property type="component" value="Unassembled WGS sequence"/>
</dbReference>
<evidence type="ECO:0000313" key="3">
    <source>
        <dbReference type="Proteomes" id="UP000800097"/>
    </source>
</evidence>
<feature type="compositionally biased region" description="Polar residues" evidence="1">
    <location>
        <begin position="117"/>
        <end position="130"/>
    </location>
</feature>
<feature type="compositionally biased region" description="Low complexity" evidence="1">
    <location>
        <begin position="265"/>
        <end position="277"/>
    </location>
</feature>
<proteinExistence type="predicted"/>
<gene>
    <name evidence="2" type="ORF">EI97DRAFT_442673</name>
</gene>
<keyword evidence="3" id="KW-1185">Reference proteome</keyword>
<dbReference type="AlphaFoldDB" id="A0A6A6JIE6"/>
<evidence type="ECO:0000313" key="2">
    <source>
        <dbReference type="EMBL" id="KAF2276192.1"/>
    </source>
</evidence>
<organism evidence="2 3">
    <name type="scientific">Westerdykella ornata</name>
    <dbReference type="NCBI Taxonomy" id="318751"/>
    <lineage>
        <taxon>Eukaryota</taxon>
        <taxon>Fungi</taxon>
        <taxon>Dikarya</taxon>
        <taxon>Ascomycota</taxon>
        <taxon>Pezizomycotina</taxon>
        <taxon>Dothideomycetes</taxon>
        <taxon>Pleosporomycetidae</taxon>
        <taxon>Pleosporales</taxon>
        <taxon>Sporormiaceae</taxon>
        <taxon>Westerdykella</taxon>
    </lineage>
</organism>
<dbReference type="GeneID" id="54552945"/>
<feature type="region of interest" description="Disordered" evidence="1">
    <location>
        <begin position="108"/>
        <end position="132"/>
    </location>
</feature>
<accession>A0A6A6JIE6</accession>
<name>A0A6A6JIE6_WESOR</name>
<protein>
    <submittedName>
        <fullName evidence="2">Uncharacterized protein</fullName>
    </submittedName>
</protein>